<accession>A0A7E4VD78</accession>
<evidence type="ECO:0000313" key="3">
    <source>
        <dbReference type="WBParaSite" id="Pan_g19640.t1"/>
    </source>
</evidence>
<keyword evidence="2" id="KW-1185">Reference proteome</keyword>
<evidence type="ECO:0000313" key="2">
    <source>
        <dbReference type="Proteomes" id="UP000492821"/>
    </source>
</evidence>
<feature type="compositionally biased region" description="Low complexity" evidence="1">
    <location>
        <begin position="48"/>
        <end position="68"/>
    </location>
</feature>
<sequence>MTASHSPTSSTSASSSSRTSISSGSETDSMSHLPTYLRHTAPIQQPQSLMSSTSLSSSSSSSSTSSASEPLPAGTVRYVATADEAAREYEANKIRPVNRPIQYDNGLYCYPTDTHRRQQYLDYLNKLPVSYFSHVPRFVWCGVREAPKPSTACDLLDAKKDEKSPTPVNQAPRISKALRGKKRKRY</sequence>
<feature type="region of interest" description="Disordered" evidence="1">
    <location>
        <begin position="1"/>
        <end position="71"/>
    </location>
</feature>
<feature type="region of interest" description="Disordered" evidence="1">
    <location>
        <begin position="157"/>
        <end position="186"/>
    </location>
</feature>
<reference evidence="2" key="1">
    <citation type="journal article" date="2013" name="Genetics">
        <title>The draft genome and transcriptome of Panagrellus redivivus are shaped by the harsh demands of a free-living lifestyle.</title>
        <authorList>
            <person name="Srinivasan J."/>
            <person name="Dillman A.R."/>
            <person name="Macchietto M.G."/>
            <person name="Heikkinen L."/>
            <person name="Lakso M."/>
            <person name="Fracchia K.M."/>
            <person name="Antoshechkin I."/>
            <person name="Mortazavi A."/>
            <person name="Wong G."/>
            <person name="Sternberg P.W."/>
        </authorList>
    </citation>
    <scope>NUCLEOTIDE SEQUENCE [LARGE SCALE GENOMIC DNA]</scope>
    <source>
        <strain evidence="2">MT8872</strain>
    </source>
</reference>
<feature type="compositionally biased region" description="Low complexity" evidence="1">
    <location>
        <begin position="1"/>
        <end position="31"/>
    </location>
</feature>
<feature type="compositionally biased region" description="Basic residues" evidence="1">
    <location>
        <begin position="176"/>
        <end position="186"/>
    </location>
</feature>
<dbReference type="Proteomes" id="UP000492821">
    <property type="component" value="Unassembled WGS sequence"/>
</dbReference>
<dbReference type="WBParaSite" id="Pan_g19640.t1">
    <property type="protein sequence ID" value="Pan_g19640.t1"/>
    <property type="gene ID" value="Pan_g19640"/>
</dbReference>
<evidence type="ECO:0000256" key="1">
    <source>
        <dbReference type="SAM" id="MobiDB-lite"/>
    </source>
</evidence>
<organism evidence="2 3">
    <name type="scientific">Panagrellus redivivus</name>
    <name type="common">Microworm</name>
    <dbReference type="NCBI Taxonomy" id="6233"/>
    <lineage>
        <taxon>Eukaryota</taxon>
        <taxon>Metazoa</taxon>
        <taxon>Ecdysozoa</taxon>
        <taxon>Nematoda</taxon>
        <taxon>Chromadorea</taxon>
        <taxon>Rhabditida</taxon>
        <taxon>Tylenchina</taxon>
        <taxon>Panagrolaimomorpha</taxon>
        <taxon>Panagrolaimoidea</taxon>
        <taxon>Panagrolaimidae</taxon>
        <taxon>Panagrellus</taxon>
    </lineage>
</organism>
<dbReference type="AlphaFoldDB" id="A0A7E4VD78"/>
<protein>
    <submittedName>
        <fullName evidence="3">YL1_C domain-containing protein</fullName>
    </submittedName>
</protein>
<name>A0A7E4VD78_PANRE</name>
<proteinExistence type="predicted"/>
<reference evidence="3" key="2">
    <citation type="submission" date="2020-10" db="UniProtKB">
        <authorList>
            <consortium name="WormBaseParasite"/>
        </authorList>
    </citation>
    <scope>IDENTIFICATION</scope>
</reference>